<name>A0A1I7HTH8_9GAMM</name>
<dbReference type="AlphaFoldDB" id="A0A1I7HTH8"/>
<evidence type="ECO:0000256" key="1">
    <source>
        <dbReference type="ARBA" id="ARBA00004496"/>
    </source>
</evidence>
<dbReference type="NCBIfam" id="NF009086">
    <property type="entry name" value="PRK12421.1"/>
    <property type="match status" value="1"/>
</dbReference>
<keyword evidence="6 8" id="KW-0963">Cytoplasm</keyword>
<dbReference type="GO" id="GO:0004821">
    <property type="term" value="F:histidine-tRNA ligase activity"/>
    <property type="evidence" value="ECO:0007669"/>
    <property type="project" value="TreeGrafter"/>
</dbReference>
<comment type="pathway">
    <text evidence="2 8">Amino-acid biosynthesis; L-histidine biosynthesis; L-histidine from 5-phospho-alpha-D-ribose 1-diphosphate: step 1/9.</text>
</comment>
<dbReference type="NCBIfam" id="NF008935">
    <property type="entry name" value="PRK12292.1-1"/>
    <property type="match status" value="1"/>
</dbReference>
<dbReference type="PANTHER" id="PTHR43707:SF1">
    <property type="entry name" value="HISTIDINE--TRNA LIGASE, MITOCHONDRIAL-RELATED"/>
    <property type="match status" value="1"/>
</dbReference>
<dbReference type="NCBIfam" id="TIGR00443">
    <property type="entry name" value="hisZ_biosyn_reg"/>
    <property type="match status" value="1"/>
</dbReference>
<dbReference type="OrthoDB" id="9769617at2"/>
<dbReference type="GO" id="GO:0000105">
    <property type="term" value="P:L-histidine biosynthetic process"/>
    <property type="evidence" value="ECO:0007669"/>
    <property type="project" value="UniProtKB-UniRule"/>
</dbReference>
<comment type="subunit">
    <text evidence="4 8">Heteromultimer composed of HisG and HisZ subunits.</text>
</comment>
<dbReference type="InterPro" id="IPR004516">
    <property type="entry name" value="HisRS/HisZ"/>
</dbReference>
<dbReference type="STRING" id="463301.SAMN04487955_10589"/>
<protein>
    <recommendedName>
        <fullName evidence="5 8">ATP phosphoribosyltransferase regulatory subunit</fullName>
    </recommendedName>
</protein>
<dbReference type="UniPathway" id="UPA00031">
    <property type="reaction ID" value="UER00006"/>
</dbReference>
<evidence type="ECO:0000256" key="5">
    <source>
        <dbReference type="ARBA" id="ARBA00020397"/>
    </source>
</evidence>
<keyword evidence="10" id="KW-0808">Transferase</keyword>
<dbReference type="RefSeq" id="WP_089794978.1">
    <property type="nucleotide sequence ID" value="NZ_FPBP01000005.1"/>
</dbReference>
<dbReference type="GO" id="GO:0006427">
    <property type="term" value="P:histidyl-tRNA aminoacylation"/>
    <property type="evidence" value="ECO:0007669"/>
    <property type="project" value="TreeGrafter"/>
</dbReference>
<evidence type="ECO:0000259" key="9">
    <source>
        <dbReference type="Pfam" id="PF13393"/>
    </source>
</evidence>
<gene>
    <name evidence="8" type="primary">hisZ</name>
    <name evidence="10" type="ORF">SAMN04487955_10589</name>
</gene>
<dbReference type="GO" id="GO:0005737">
    <property type="term" value="C:cytoplasm"/>
    <property type="evidence" value="ECO:0007669"/>
    <property type="project" value="UniProtKB-SubCell"/>
</dbReference>
<dbReference type="InterPro" id="IPR041715">
    <property type="entry name" value="HisRS-like_core"/>
</dbReference>
<dbReference type="PANTHER" id="PTHR43707">
    <property type="entry name" value="HISTIDYL-TRNA SYNTHETASE"/>
    <property type="match status" value="1"/>
</dbReference>
<comment type="similarity">
    <text evidence="3 8">Belongs to the class-II aminoacyl-tRNA synthetase family. HisZ subfamily.</text>
</comment>
<feature type="domain" description="Class II Histidinyl-tRNA synthetase (HisRS)-like catalytic core" evidence="9">
    <location>
        <begin position="12"/>
        <end position="322"/>
    </location>
</feature>
<dbReference type="Pfam" id="PF13393">
    <property type="entry name" value="tRNA-synt_His"/>
    <property type="match status" value="1"/>
</dbReference>
<comment type="function">
    <text evidence="7 8">Required for the first step of histidine biosynthesis. May allow the feedback regulation of ATP phosphoribosyltransferase activity by histidine.</text>
</comment>
<evidence type="ECO:0000256" key="2">
    <source>
        <dbReference type="ARBA" id="ARBA00004667"/>
    </source>
</evidence>
<organism evidence="10 11">
    <name type="scientific">Halomonas korlensis</name>
    <dbReference type="NCBI Taxonomy" id="463301"/>
    <lineage>
        <taxon>Bacteria</taxon>
        <taxon>Pseudomonadati</taxon>
        <taxon>Pseudomonadota</taxon>
        <taxon>Gammaproteobacteria</taxon>
        <taxon>Oceanospirillales</taxon>
        <taxon>Halomonadaceae</taxon>
        <taxon>Halomonas</taxon>
    </lineage>
</organism>
<dbReference type="SUPFAM" id="SSF55681">
    <property type="entry name" value="Class II aaRS and biotin synthetases"/>
    <property type="match status" value="1"/>
</dbReference>
<keyword evidence="10" id="KW-0328">Glycosyltransferase</keyword>
<reference evidence="11" key="1">
    <citation type="submission" date="2016-10" db="EMBL/GenBank/DDBJ databases">
        <authorList>
            <person name="Varghese N."/>
            <person name="Submissions S."/>
        </authorList>
    </citation>
    <scope>NUCLEOTIDE SEQUENCE [LARGE SCALE GENOMIC DNA]</scope>
    <source>
        <strain evidence="11">CGMCC 1.6981</strain>
    </source>
</reference>
<accession>A0A1I7HTH8</accession>
<evidence type="ECO:0000256" key="7">
    <source>
        <dbReference type="ARBA" id="ARBA00025246"/>
    </source>
</evidence>
<dbReference type="HAMAP" id="MF_00125">
    <property type="entry name" value="HisZ"/>
    <property type="match status" value="1"/>
</dbReference>
<comment type="subcellular location">
    <subcellularLocation>
        <location evidence="1 8">Cytoplasm</location>
    </subcellularLocation>
</comment>
<dbReference type="InterPro" id="IPR045864">
    <property type="entry name" value="aa-tRNA-synth_II/BPL/LPL"/>
</dbReference>
<dbReference type="InterPro" id="IPR004517">
    <property type="entry name" value="HisZ"/>
</dbReference>
<keyword evidence="11" id="KW-1185">Reference proteome</keyword>
<keyword evidence="8" id="KW-0368">Histidine biosynthesis</keyword>
<evidence type="ECO:0000256" key="4">
    <source>
        <dbReference type="ARBA" id="ARBA00011496"/>
    </source>
</evidence>
<dbReference type="Proteomes" id="UP000198693">
    <property type="component" value="Unassembled WGS sequence"/>
</dbReference>
<dbReference type="CDD" id="cd00773">
    <property type="entry name" value="HisRS-like_core"/>
    <property type="match status" value="1"/>
</dbReference>
<sequence>MTIADRWLLPDGMDEVLPPQASRMEELRRALLDLYQRWGYDQVMPPPVEFLDSLLTGTGTDLDLQTFKLTDQPTGRMMGVSADVTPQVARMDSHSMKRQGPVRLCYCTNVLRAKADQHQGGRSPVQVGVELFGHAGLEADLEVLQLALASLKAAGADEVHLALGHIGIYRSLVQAAGLDIEQERALFAALELKSPGELAARVKESVDDASLADMFMALGRLHGGPEVLDEAREAFVEAPAPVGAALDQLRALQRGVLAEHPEVALYVDLAELRGYQYHTGMMFAAYAPGYGQALAKGGRYDDTGRAFGRARPATGFSMDLKLLATLVSVASAHDGIWAPAEGSGLREAVSVLRERGERVVQALPGQRTGPEAHRCDRILEKRDGRWVVMSLAASSSDRA</sequence>
<dbReference type="EMBL" id="FPBP01000005">
    <property type="protein sequence ID" value="SFU64048.1"/>
    <property type="molecule type" value="Genomic_DNA"/>
</dbReference>
<dbReference type="Gene3D" id="3.30.930.10">
    <property type="entry name" value="Bira Bifunctional Protein, Domain 2"/>
    <property type="match status" value="1"/>
</dbReference>
<evidence type="ECO:0000256" key="8">
    <source>
        <dbReference type="HAMAP-Rule" id="MF_00125"/>
    </source>
</evidence>
<evidence type="ECO:0000313" key="10">
    <source>
        <dbReference type="EMBL" id="SFU64048.1"/>
    </source>
</evidence>
<evidence type="ECO:0000256" key="6">
    <source>
        <dbReference type="ARBA" id="ARBA00022490"/>
    </source>
</evidence>
<evidence type="ECO:0000256" key="3">
    <source>
        <dbReference type="ARBA" id="ARBA00005539"/>
    </source>
</evidence>
<comment type="miscellaneous">
    <text evidence="8">This function is generally fulfilled by the C-terminal part of HisG, which is missing in some bacteria such as this one.</text>
</comment>
<proteinExistence type="inferred from homology"/>
<keyword evidence="8" id="KW-0028">Amino-acid biosynthesis</keyword>
<dbReference type="GO" id="GO:0016757">
    <property type="term" value="F:glycosyltransferase activity"/>
    <property type="evidence" value="ECO:0007669"/>
    <property type="project" value="UniProtKB-KW"/>
</dbReference>
<evidence type="ECO:0000313" key="11">
    <source>
        <dbReference type="Proteomes" id="UP000198693"/>
    </source>
</evidence>